<dbReference type="Proteomes" id="UP000184232">
    <property type="component" value="Unassembled WGS sequence"/>
</dbReference>
<keyword evidence="1" id="KW-0732">Signal</keyword>
<evidence type="ECO:0000313" key="8">
    <source>
        <dbReference type="Proteomes" id="UP000184232"/>
    </source>
</evidence>
<feature type="repeat" description="NHL" evidence="3">
    <location>
        <begin position="172"/>
        <end position="202"/>
    </location>
</feature>
<keyword evidence="2" id="KW-0677">Repeat</keyword>
<keyword evidence="8" id="KW-1185">Reference proteome</keyword>
<keyword evidence="4" id="KW-1133">Transmembrane helix</keyword>
<evidence type="ECO:0000313" key="7">
    <source>
        <dbReference type="EMBL" id="SHI83303.1"/>
    </source>
</evidence>
<evidence type="ECO:0000256" key="2">
    <source>
        <dbReference type="ARBA" id="ARBA00022737"/>
    </source>
</evidence>
<evidence type="ECO:0000259" key="6">
    <source>
        <dbReference type="Pfam" id="PF25021"/>
    </source>
</evidence>
<evidence type="ECO:0000259" key="5">
    <source>
        <dbReference type="Pfam" id="PF18962"/>
    </source>
</evidence>
<dbReference type="InterPro" id="IPR001258">
    <property type="entry name" value="NHL_repeat"/>
</dbReference>
<name>A0A1M6ED02_9FLAO</name>
<dbReference type="InterPro" id="IPR056822">
    <property type="entry name" value="TEN_NHL"/>
</dbReference>
<dbReference type="Pfam" id="PF18962">
    <property type="entry name" value="Por_Secre_tail"/>
    <property type="match status" value="1"/>
</dbReference>
<dbReference type="GO" id="GO:0016020">
    <property type="term" value="C:membrane"/>
    <property type="evidence" value="ECO:0007669"/>
    <property type="project" value="InterPro"/>
</dbReference>
<organism evidence="7 8">
    <name type="scientific">Flavobacterium haoranii</name>
    <dbReference type="NCBI Taxonomy" id="683124"/>
    <lineage>
        <taxon>Bacteria</taxon>
        <taxon>Pseudomonadati</taxon>
        <taxon>Bacteroidota</taxon>
        <taxon>Flavobacteriia</taxon>
        <taxon>Flavobacteriales</taxon>
        <taxon>Flavobacteriaceae</taxon>
        <taxon>Flavobacterium</taxon>
    </lineage>
</organism>
<proteinExistence type="predicted"/>
<sequence>MFINTLLYSFWVKSIKFWLVKKTGLLSIILFFVLILFQIKAMKTKFLVYFFSLLYIGVVFSQAPQITYNTPNTFSINESITPLVPINTGGNVPNEPIVSTYAGTGSIGSVDGSLLTSSFNLPTISIFDNNQDLIVVDRSNNKIRKIANGQVTTIAGTGALGSVNGVATSSTFRYPDGAVVASDGTIYISDQSNHKIRKFTTDGMVSNFVGTNTAGYVDGNGTNARFNYPAAMAIDTQDNLYVADWGNHCIRKITPTGDVTTYAGIGGVSGDLDGNTTIAKFNGPTGLCLDNFGNVYVADYSNHKIRKIDVLGNVITFVGTGIAGNVDGNASNATLNLPAVVAFDGIENFYVTDSGNRKVRKIDAQGNVTTFAGTGEGGAVDGVASVASFRALTGIIAKNETEFYVTDYNNHKIRKIKIYRYTIAPQLPAGLVFNEQTGEISGTPTEVSPLTDYTVTAENENGTSSFVLSIEVNTLSTDSFNNSITKVYPNPFESELLFEFKNELPTEVLIFNVLGQEVLHFKPQELLQKIDFKNKLNGIYFAKIVFESKTEILQIIKK</sequence>
<dbReference type="OrthoDB" id="791543at2"/>
<feature type="domain" description="Secretion system C-terminal sorting" evidence="5">
    <location>
        <begin position="487"/>
        <end position="551"/>
    </location>
</feature>
<dbReference type="CDD" id="cd14953">
    <property type="entry name" value="NHL_like_1"/>
    <property type="match status" value="1"/>
</dbReference>
<dbReference type="Pfam" id="PF05345">
    <property type="entry name" value="He_PIG"/>
    <property type="match status" value="1"/>
</dbReference>
<dbReference type="InterPro" id="IPR026444">
    <property type="entry name" value="Secre_tail"/>
</dbReference>
<dbReference type="PANTHER" id="PTHR13833">
    <property type="match status" value="1"/>
</dbReference>
<dbReference type="SUPFAM" id="SSF49313">
    <property type="entry name" value="Cadherin-like"/>
    <property type="match status" value="1"/>
</dbReference>
<keyword evidence="4" id="KW-0812">Transmembrane</keyword>
<keyword evidence="4" id="KW-0472">Membrane</keyword>
<evidence type="ECO:0000256" key="4">
    <source>
        <dbReference type="SAM" id="Phobius"/>
    </source>
</evidence>
<feature type="repeat" description="NHL" evidence="3">
    <location>
        <begin position="281"/>
        <end position="311"/>
    </location>
</feature>
<dbReference type="NCBIfam" id="TIGR04183">
    <property type="entry name" value="Por_Secre_tail"/>
    <property type="match status" value="1"/>
</dbReference>
<dbReference type="AlphaFoldDB" id="A0A1M6ED02"/>
<dbReference type="PANTHER" id="PTHR13833:SF71">
    <property type="entry name" value="NHL DOMAIN-CONTAINING PROTEIN"/>
    <property type="match status" value="1"/>
</dbReference>
<evidence type="ECO:0000256" key="1">
    <source>
        <dbReference type="ARBA" id="ARBA00022729"/>
    </source>
</evidence>
<feature type="repeat" description="NHL" evidence="3">
    <location>
        <begin position="214"/>
        <end position="256"/>
    </location>
</feature>
<accession>A0A1M6ED02</accession>
<protein>
    <submittedName>
        <fullName evidence="7">Por secretion system C-terminal sorting domain-containing protein</fullName>
    </submittedName>
</protein>
<dbReference type="SUPFAM" id="SSF63829">
    <property type="entry name" value="Calcium-dependent phosphotriesterase"/>
    <property type="match status" value="1"/>
</dbReference>
<reference evidence="7 8" key="1">
    <citation type="submission" date="2016-11" db="EMBL/GenBank/DDBJ databases">
        <authorList>
            <person name="Jaros S."/>
            <person name="Januszkiewicz K."/>
            <person name="Wedrychowicz H."/>
        </authorList>
    </citation>
    <scope>NUCLEOTIDE SEQUENCE [LARGE SCALE GENOMIC DNA]</scope>
    <source>
        <strain evidence="7 8">DSM 22807</strain>
    </source>
</reference>
<dbReference type="Pfam" id="PF01436">
    <property type="entry name" value="NHL"/>
    <property type="match status" value="1"/>
</dbReference>
<dbReference type="GO" id="GO:0005509">
    <property type="term" value="F:calcium ion binding"/>
    <property type="evidence" value="ECO:0007669"/>
    <property type="project" value="InterPro"/>
</dbReference>
<evidence type="ECO:0000256" key="3">
    <source>
        <dbReference type="PROSITE-ProRule" id="PRU00504"/>
    </source>
</evidence>
<dbReference type="InterPro" id="IPR011042">
    <property type="entry name" value="6-blade_b-propeller_TolB-like"/>
</dbReference>
<dbReference type="EMBL" id="FQZH01000001">
    <property type="protein sequence ID" value="SHI83303.1"/>
    <property type="molecule type" value="Genomic_DNA"/>
</dbReference>
<dbReference type="STRING" id="683124.SAMN05444337_0913"/>
<dbReference type="Gene3D" id="2.120.10.30">
    <property type="entry name" value="TolB, C-terminal domain"/>
    <property type="match status" value="3"/>
</dbReference>
<feature type="transmembrane region" description="Helical" evidence="4">
    <location>
        <begin position="20"/>
        <end position="39"/>
    </location>
</feature>
<feature type="domain" description="Teneurin NHL" evidence="6">
    <location>
        <begin position="126"/>
        <end position="253"/>
    </location>
</feature>
<dbReference type="Pfam" id="PF25021">
    <property type="entry name" value="TEN_NHL"/>
    <property type="match status" value="1"/>
</dbReference>
<feature type="transmembrane region" description="Helical" evidence="4">
    <location>
        <begin position="46"/>
        <end position="63"/>
    </location>
</feature>
<dbReference type="PROSITE" id="PS51125">
    <property type="entry name" value="NHL"/>
    <property type="match status" value="3"/>
</dbReference>
<gene>
    <name evidence="7" type="ORF">SAMN05444337_0913</name>
</gene>
<dbReference type="InterPro" id="IPR015919">
    <property type="entry name" value="Cadherin-like_sf"/>
</dbReference>